<organism evidence="1 2">
    <name type="scientific">Tanacetum coccineum</name>
    <dbReference type="NCBI Taxonomy" id="301880"/>
    <lineage>
        <taxon>Eukaryota</taxon>
        <taxon>Viridiplantae</taxon>
        <taxon>Streptophyta</taxon>
        <taxon>Embryophyta</taxon>
        <taxon>Tracheophyta</taxon>
        <taxon>Spermatophyta</taxon>
        <taxon>Magnoliopsida</taxon>
        <taxon>eudicotyledons</taxon>
        <taxon>Gunneridae</taxon>
        <taxon>Pentapetalae</taxon>
        <taxon>asterids</taxon>
        <taxon>campanulids</taxon>
        <taxon>Asterales</taxon>
        <taxon>Asteraceae</taxon>
        <taxon>Asteroideae</taxon>
        <taxon>Anthemideae</taxon>
        <taxon>Anthemidinae</taxon>
        <taxon>Tanacetum</taxon>
    </lineage>
</organism>
<reference evidence="1" key="1">
    <citation type="journal article" date="2022" name="Int. J. Mol. Sci.">
        <title>Draft Genome of Tanacetum Coccineum: Genomic Comparison of Closely Related Tanacetum-Family Plants.</title>
        <authorList>
            <person name="Yamashiro T."/>
            <person name="Shiraishi A."/>
            <person name="Nakayama K."/>
            <person name="Satake H."/>
        </authorList>
    </citation>
    <scope>NUCLEOTIDE SEQUENCE</scope>
</reference>
<accession>A0ABQ5GQR9</accession>
<name>A0ABQ5GQR9_9ASTR</name>
<gene>
    <name evidence="1" type="ORF">Tco_1044731</name>
</gene>
<keyword evidence="2" id="KW-1185">Reference proteome</keyword>
<dbReference type="Proteomes" id="UP001151760">
    <property type="component" value="Unassembled WGS sequence"/>
</dbReference>
<protein>
    <submittedName>
        <fullName evidence="1">Uncharacterized protein</fullName>
    </submittedName>
</protein>
<comment type="caution">
    <text evidence="1">The sequence shown here is derived from an EMBL/GenBank/DDBJ whole genome shotgun (WGS) entry which is preliminary data.</text>
</comment>
<evidence type="ECO:0000313" key="1">
    <source>
        <dbReference type="EMBL" id="GJT78006.1"/>
    </source>
</evidence>
<evidence type="ECO:0000313" key="2">
    <source>
        <dbReference type="Proteomes" id="UP001151760"/>
    </source>
</evidence>
<sequence length="268" mass="30743">MVLMVKQNREEHLIHRFAERGNEPDPRNVKIESLKQRIQELKSEDVNPFGGGNPLLTKETESEPIIWDIGDEEEEYPFVNEYPSVKKEPIIIEDVIVEDELCPIYDTDNEEEEESMPAYDTDIEDVIGEEERFVGKRGFSGEEDNIEDVVVVANDLCSSMIQTILSVDFEEDINTKSHELMSFGKSIIIKVSKSSSKFLICKKYQEWYLKAPPMVNKLGFKTIKVRGRVVIKKGNLMQGIQIWMLRVQGTSKANSRTSFSQVEEDDAD</sequence>
<reference evidence="1" key="2">
    <citation type="submission" date="2022-01" db="EMBL/GenBank/DDBJ databases">
        <authorList>
            <person name="Yamashiro T."/>
            <person name="Shiraishi A."/>
            <person name="Satake H."/>
            <person name="Nakayama K."/>
        </authorList>
    </citation>
    <scope>NUCLEOTIDE SEQUENCE</scope>
</reference>
<proteinExistence type="predicted"/>
<dbReference type="EMBL" id="BQNB010018764">
    <property type="protein sequence ID" value="GJT78006.1"/>
    <property type="molecule type" value="Genomic_DNA"/>
</dbReference>